<keyword evidence="2" id="KW-1185">Reference proteome</keyword>
<proteinExistence type="predicted"/>
<evidence type="ECO:0000313" key="1">
    <source>
        <dbReference type="EMBL" id="VVC86581.1"/>
    </source>
</evidence>
<name>A0A5E4PNF9_9NEOP</name>
<gene>
    <name evidence="1" type="ORF">LSINAPIS_LOCUS372</name>
</gene>
<reference evidence="1 2" key="1">
    <citation type="submission" date="2017-07" db="EMBL/GenBank/DDBJ databases">
        <authorList>
            <person name="Talla V."/>
            <person name="Backstrom N."/>
        </authorList>
    </citation>
    <scope>NUCLEOTIDE SEQUENCE [LARGE SCALE GENOMIC DNA]</scope>
</reference>
<sequence length="128" mass="14564">MGKLSSDVGDAVGSAWHSLVTAIKQPVKIRRLGRLRKRKRTTPAIKASTDSDHQAWLLSTPGKSVPSVQLVLPILMEPDWNAWRNLMPLDLNYKRQEQKTAHSWKYEHLTAQVTPQEESNNFGVLYFV</sequence>
<evidence type="ECO:0000313" key="2">
    <source>
        <dbReference type="Proteomes" id="UP000324832"/>
    </source>
</evidence>
<dbReference type="AlphaFoldDB" id="A0A5E4PNF9"/>
<dbReference type="EMBL" id="FZQP02000004">
    <property type="protein sequence ID" value="VVC86581.1"/>
    <property type="molecule type" value="Genomic_DNA"/>
</dbReference>
<accession>A0A5E4PNF9</accession>
<organism evidence="1 2">
    <name type="scientific">Leptidea sinapis</name>
    <dbReference type="NCBI Taxonomy" id="189913"/>
    <lineage>
        <taxon>Eukaryota</taxon>
        <taxon>Metazoa</taxon>
        <taxon>Ecdysozoa</taxon>
        <taxon>Arthropoda</taxon>
        <taxon>Hexapoda</taxon>
        <taxon>Insecta</taxon>
        <taxon>Pterygota</taxon>
        <taxon>Neoptera</taxon>
        <taxon>Endopterygota</taxon>
        <taxon>Lepidoptera</taxon>
        <taxon>Glossata</taxon>
        <taxon>Ditrysia</taxon>
        <taxon>Papilionoidea</taxon>
        <taxon>Pieridae</taxon>
        <taxon>Dismorphiinae</taxon>
        <taxon>Leptidea</taxon>
    </lineage>
</organism>
<protein>
    <submittedName>
        <fullName evidence="1">Uncharacterized protein</fullName>
    </submittedName>
</protein>
<dbReference type="Proteomes" id="UP000324832">
    <property type="component" value="Unassembled WGS sequence"/>
</dbReference>